<dbReference type="Proteomes" id="UP000464013">
    <property type="component" value="Chromosome"/>
</dbReference>
<dbReference type="EMBL" id="CP035042">
    <property type="protein sequence ID" value="QHC49286.1"/>
    <property type="molecule type" value="Genomic_DNA"/>
</dbReference>
<dbReference type="OrthoDB" id="9803764at2"/>
<evidence type="ECO:0000256" key="3">
    <source>
        <dbReference type="ARBA" id="ARBA00023163"/>
    </source>
</evidence>
<dbReference type="AlphaFoldDB" id="A0A6I6SL04"/>
<protein>
    <submittedName>
        <fullName evidence="5">Helix-turn-helix domain-containing protein</fullName>
    </submittedName>
</protein>
<evidence type="ECO:0000313" key="6">
    <source>
        <dbReference type="Proteomes" id="UP000464013"/>
    </source>
</evidence>
<keyword evidence="2" id="KW-0238">DNA-binding</keyword>
<dbReference type="InterPro" id="IPR002818">
    <property type="entry name" value="DJ-1/PfpI"/>
</dbReference>
<evidence type="ECO:0000256" key="2">
    <source>
        <dbReference type="ARBA" id="ARBA00023125"/>
    </source>
</evidence>
<dbReference type="PROSITE" id="PS01124">
    <property type="entry name" value="HTH_ARAC_FAMILY_2"/>
    <property type="match status" value="1"/>
</dbReference>
<dbReference type="PROSITE" id="PS00041">
    <property type="entry name" value="HTH_ARAC_FAMILY_1"/>
    <property type="match status" value="1"/>
</dbReference>
<evidence type="ECO:0000313" key="5">
    <source>
        <dbReference type="EMBL" id="QHC49286.1"/>
    </source>
</evidence>
<dbReference type="InterPro" id="IPR052158">
    <property type="entry name" value="INH-QAR"/>
</dbReference>
<feature type="domain" description="HTH araC/xylS-type" evidence="4">
    <location>
        <begin position="242"/>
        <end position="340"/>
    </location>
</feature>
<dbReference type="PANTHER" id="PTHR43130">
    <property type="entry name" value="ARAC-FAMILY TRANSCRIPTIONAL REGULATOR"/>
    <property type="match status" value="1"/>
</dbReference>
<dbReference type="SUPFAM" id="SSF46689">
    <property type="entry name" value="Homeodomain-like"/>
    <property type="match status" value="2"/>
</dbReference>
<dbReference type="InterPro" id="IPR018060">
    <property type="entry name" value="HTH_AraC"/>
</dbReference>
<keyword evidence="6" id="KW-1185">Reference proteome</keyword>
<evidence type="ECO:0000259" key="4">
    <source>
        <dbReference type="PROSITE" id="PS01124"/>
    </source>
</evidence>
<dbReference type="Gene3D" id="1.10.10.60">
    <property type="entry name" value="Homeodomain-like"/>
    <property type="match status" value="2"/>
</dbReference>
<dbReference type="KEGG" id="htx:EKK97_06175"/>
<dbReference type="SMART" id="SM00342">
    <property type="entry name" value="HTH_ARAC"/>
    <property type="match status" value="1"/>
</dbReference>
<dbReference type="Gene3D" id="3.40.50.880">
    <property type="match status" value="1"/>
</dbReference>
<dbReference type="CDD" id="cd03137">
    <property type="entry name" value="GATase1_AraC_1"/>
    <property type="match status" value="1"/>
</dbReference>
<name>A0A6I6SL04_9GAMM</name>
<reference evidence="5 6" key="1">
    <citation type="submission" date="2019-01" db="EMBL/GenBank/DDBJ databases">
        <title>Complete genome of a denitifying bacterium Halomons sp. BC-M4-5.</title>
        <authorList>
            <person name="Wang L."/>
            <person name="Shao Z."/>
        </authorList>
    </citation>
    <scope>NUCLEOTIDE SEQUENCE [LARGE SCALE GENOMIC DNA]</scope>
    <source>
        <strain evidence="5 6">BC-M4-5</strain>
    </source>
</reference>
<dbReference type="InterPro" id="IPR029062">
    <property type="entry name" value="Class_I_gatase-like"/>
</dbReference>
<gene>
    <name evidence="5" type="ORF">EKK97_06175</name>
</gene>
<dbReference type="InterPro" id="IPR009057">
    <property type="entry name" value="Homeodomain-like_sf"/>
</dbReference>
<keyword evidence="1" id="KW-0805">Transcription regulation</keyword>
<accession>A0A6I6SL04</accession>
<dbReference type="GO" id="GO:0003700">
    <property type="term" value="F:DNA-binding transcription factor activity"/>
    <property type="evidence" value="ECO:0007669"/>
    <property type="project" value="InterPro"/>
</dbReference>
<keyword evidence="3" id="KW-0804">Transcription</keyword>
<dbReference type="Pfam" id="PF12833">
    <property type="entry name" value="HTH_18"/>
    <property type="match status" value="1"/>
</dbReference>
<dbReference type="PANTHER" id="PTHR43130:SF3">
    <property type="entry name" value="HTH-TYPE TRANSCRIPTIONAL REGULATOR RV1931C"/>
    <property type="match status" value="1"/>
</dbReference>
<sequence length="352" mass="37698">MPRAGVNDKVIAKYANANLYLGPLTIALIGFDGIQSLDLIGPMEVFSKANTHCPATAPAYRVLLASPHGGDIVSNAGLRVAGTLPLTALPESLDTLIIAGGSEEGLRRVAAETDLLAWLQERAPRVRRVASVCTGAFVLAAAGLLRGRRAATHWSACDTLQQMWPDIQVDHGAIYTAEPPYYTSAGVTTGLDLCLALVEADCGPHVALGVARDLVLFMRRPGSQAQFSTALRAQAAASSRLSPLVAAILDDPTGDLSVPAMAARLGMSERTFVRRFREEIGETPARFVKQARVDRAKTLLETSRWPLARIAERSGFSSLDSLHRVFLKLVGVTPTTYRSHFGTRGPAFDEEG</sequence>
<dbReference type="GO" id="GO:0043565">
    <property type="term" value="F:sequence-specific DNA binding"/>
    <property type="evidence" value="ECO:0007669"/>
    <property type="project" value="InterPro"/>
</dbReference>
<proteinExistence type="predicted"/>
<dbReference type="SUPFAM" id="SSF52317">
    <property type="entry name" value="Class I glutamine amidotransferase-like"/>
    <property type="match status" value="1"/>
</dbReference>
<organism evidence="5 6">
    <name type="scientific">Billgrantia tianxiuensis</name>
    <dbReference type="NCBI Taxonomy" id="2497861"/>
    <lineage>
        <taxon>Bacteria</taxon>
        <taxon>Pseudomonadati</taxon>
        <taxon>Pseudomonadota</taxon>
        <taxon>Gammaproteobacteria</taxon>
        <taxon>Oceanospirillales</taxon>
        <taxon>Halomonadaceae</taxon>
        <taxon>Billgrantia</taxon>
    </lineage>
</organism>
<dbReference type="InterPro" id="IPR018062">
    <property type="entry name" value="HTH_AraC-typ_CS"/>
</dbReference>
<dbReference type="Pfam" id="PF01965">
    <property type="entry name" value="DJ-1_PfpI"/>
    <property type="match status" value="1"/>
</dbReference>
<dbReference type="RefSeq" id="WP_159550310.1">
    <property type="nucleotide sequence ID" value="NZ_CP035042.1"/>
</dbReference>
<evidence type="ECO:0000256" key="1">
    <source>
        <dbReference type="ARBA" id="ARBA00023015"/>
    </source>
</evidence>